<evidence type="ECO:0000256" key="5">
    <source>
        <dbReference type="ARBA" id="ARBA00030881"/>
    </source>
</evidence>
<keyword evidence="3" id="KW-0378">Hydrolase</keyword>
<feature type="region of interest" description="Disordered" evidence="7">
    <location>
        <begin position="645"/>
        <end position="666"/>
    </location>
</feature>
<protein>
    <recommendedName>
        <fullName evidence="2">N-acetylmuramoyl-L-alanine amidase</fullName>
        <ecNumber evidence="2">3.5.1.28</ecNumber>
    </recommendedName>
    <alternativeName>
        <fullName evidence="6">Autolysin</fullName>
    </alternativeName>
    <alternativeName>
        <fullName evidence="5">Cell wall hydrolase</fullName>
    </alternativeName>
</protein>
<comment type="caution">
    <text evidence="9">The sequence shown here is derived from an EMBL/GenBank/DDBJ whole genome shotgun (WGS) entry which is preliminary data.</text>
</comment>
<evidence type="ECO:0000256" key="2">
    <source>
        <dbReference type="ARBA" id="ARBA00011901"/>
    </source>
</evidence>
<evidence type="ECO:0000313" key="9">
    <source>
        <dbReference type="EMBL" id="GAA0606254.1"/>
    </source>
</evidence>
<sequence length="666" mass="74994">MVINQRIIVSTLLIFFMMMSLLAIPSGVFAKEDALSLNKSDTGTLQEAFKKASKEFDVPQSILMSVSYNMTRWNHHRGKPSTSGGYGVMHLTQVNRIPEVSAKGDGIDKKSRFVEDNPNMHTLDEAAKLLGVNENALKQNPVQNIRGGAALLAKYARQTTGETPKDPSDWYGAVVKYSNSEYEAVAKSFADRVYEAIQEGVERSTLNGQHVVLKDKKVKPNKGTIHKLKLRNPKNTNADCPNGLACRFIPALYEQFSSSSYNYGNYDLANRPQDGLDINYIIIHDIEGTYMEGINTFLSQSYVSAHYVLRSTDGQITEMVRPDDVAWHAGNWYVNYHSIGLEHAGVAVEGAEWYSEQMYHASARLVRYLAERYDIPLDRQHILGHDEVPGTSAEDQSSMHWDPGPYWNWEHYFKLLGEPVHARDEEVEEDGDSDNNIVTIAPKFHKNEPILTYKGEQLEQQSTNFVYLRTAPSFDAPLIGDPALHPGGEPGTTLIYDWGDKAVFGQSYYRADRVNDWTAIYYAGQKAWFHNPNGKKAVPGNGLLITPKNGMESIPVYGMALPEESAYEGTGIPQWARGNINPLQYRIPAGQVYVASGPFNADYYYAKRYNQPETNQVVEGETEYYQIAFNHRMAFVKKSDVNVIHQSDEDDDNDEEEDDDNDDAED</sequence>
<dbReference type="Gene3D" id="3.40.80.10">
    <property type="entry name" value="Peptidoglycan recognition protein-like"/>
    <property type="match status" value="1"/>
</dbReference>
<dbReference type="RefSeq" id="WP_343813448.1">
    <property type="nucleotide sequence ID" value="NZ_BAAADS010000017.1"/>
</dbReference>
<organism evidence="9 10">
    <name type="scientific">Virgibacillus siamensis</name>
    <dbReference type="NCBI Taxonomy" id="480071"/>
    <lineage>
        <taxon>Bacteria</taxon>
        <taxon>Bacillati</taxon>
        <taxon>Bacillota</taxon>
        <taxon>Bacilli</taxon>
        <taxon>Bacillales</taxon>
        <taxon>Bacillaceae</taxon>
        <taxon>Virgibacillus</taxon>
    </lineage>
</organism>
<dbReference type="InterPro" id="IPR002502">
    <property type="entry name" value="Amidase_domain"/>
</dbReference>
<dbReference type="Gene3D" id="1.10.530.10">
    <property type="match status" value="1"/>
</dbReference>
<feature type="compositionally biased region" description="Acidic residues" evidence="7">
    <location>
        <begin position="648"/>
        <end position="666"/>
    </location>
</feature>
<evidence type="ECO:0000256" key="7">
    <source>
        <dbReference type="SAM" id="MobiDB-lite"/>
    </source>
</evidence>
<dbReference type="PANTHER" id="PTHR30417">
    <property type="entry name" value="N-ACETYLMURAMOYL-L-ALANINE AMIDASE AMID"/>
    <property type="match status" value="1"/>
</dbReference>
<reference evidence="10" key="1">
    <citation type="journal article" date="2019" name="Int. J. Syst. Evol. Microbiol.">
        <title>The Global Catalogue of Microorganisms (GCM) 10K type strain sequencing project: providing services to taxonomists for standard genome sequencing and annotation.</title>
        <authorList>
            <consortium name="The Broad Institute Genomics Platform"/>
            <consortium name="The Broad Institute Genome Sequencing Center for Infectious Disease"/>
            <person name="Wu L."/>
            <person name="Ma J."/>
        </authorList>
    </citation>
    <scope>NUCLEOTIDE SEQUENCE [LARGE SCALE GENOMIC DNA]</scope>
    <source>
        <strain evidence="10">JCM 15395</strain>
    </source>
</reference>
<evidence type="ECO:0000256" key="1">
    <source>
        <dbReference type="ARBA" id="ARBA00001561"/>
    </source>
</evidence>
<comment type="catalytic activity">
    <reaction evidence="1">
        <text>Hydrolyzes the link between N-acetylmuramoyl residues and L-amino acid residues in certain cell-wall glycopeptides.</text>
        <dbReference type="EC" id="3.5.1.28"/>
    </reaction>
</comment>
<dbReference type="SUPFAM" id="SSF55846">
    <property type="entry name" value="N-acetylmuramoyl-L-alanine amidase-like"/>
    <property type="match status" value="1"/>
</dbReference>
<evidence type="ECO:0000256" key="6">
    <source>
        <dbReference type="ARBA" id="ARBA00032390"/>
    </source>
</evidence>
<dbReference type="InterPro" id="IPR036505">
    <property type="entry name" value="Amidase/PGRP_sf"/>
</dbReference>
<dbReference type="SMART" id="SM00644">
    <property type="entry name" value="Ami_2"/>
    <property type="match status" value="1"/>
</dbReference>
<evidence type="ECO:0000259" key="8">
    <source>
        <dbReference type="SMART" id="SM00644"/>
    </source>
</evidence>
<evidence type="ECO:0000256" key="4">
    <source>
        <dbReference type="ARBA" id="ARBA00023316"/>
    </source>
</evidence>
<keyword evidence="10" id="KW-1185">Reference proteome</keyword>
<dbReference type="PANTHER" id="PTHR30417:SF1">
    <property type="entry name" value="N-ACETYLMURAMOYL-L-ALANINE AMIDASE AMID"/>
    <property type="match status" value="1"/>
</dbReference>
<dbReference type="Proteomes" id="UP001500866">
    <property type="component" value="Unassembled WGS sequence"/>
</dbReference>
<dbReference type="EC" id="3.5.1.28" evidence="2"/>
<accession>A0ABP3RG56</accession>
<proteinExistence type="predicted"/>
<gene>
    <name evidence="9" type="ORF">GCM10009001_24350</name>
</gene>
<dbReference type="EMBL" id="BAAADS010000017">
    <property type="protein sequence ID" value="GAA0606254.1"/>
    <property type="molecule type" value="Genomic_DNA"/>
</dbReference>
<name>A0ABP3RG56_9BACI</name>
<dbReference type="InterPro" id="IPR051206">
    <property type="entry name" value="NAMLAA_amidase_2"/>
</dbReference>
<keyword evidence="4" id="KW-0961">Cell wall biogenesis/degradation</keyword>
<evidence type="ECO:0000256" key="3">
    <source>
        <dbReference type="ARBA" id="ARBA00022801"/>
    </source>
</evidence>
<dbReference type="CDD" id="cd06583">
    <property type="entry name" value="PGRP"/>
    <property type="match status" value="1"/>
</dbReference>
<dbReference type="Pfam" id="PF01510">
    <property type="entry name" value="Amidase_2"/>
    <property type="match status" value="1"/>
</dbReference>
<feature type="domain" description="N-acetylmuramoyl-L-alanine amidase" evidence="8">
    <location>
        <begin position="266"/>
        <end position="404"/>
    </location>
</feature>
<evidence type="ECO:0000313" key="10">
    <source>
        <dbReference type="Proteomes" id="UP001500866"/>
    </source>
</evidence>